<dbReference type="EMBL" id="CP127526">
    <property type="protein sequence ID" value="XRI72265.1"/>
    <property type="molecule type" value="Genomic_DNA"/>
</dbReference>
<gene>
    <name evidence="1" type="ORF">HHS34_007295</name>
</gene>
<reference evidence="1 2" key="1">
    <citation type="journal article" date="2021" name="ISME J.">
        <title>Genomic evolution of the class Acidithiobacillia: deep-branching Proteobacteria living in extreme acidic conditions.</title>
        <authorList>
            <person name="Moya-Beltran A."/>
            <person name="Beard S."/>
            <person name="Rojas-Villalobos C."/>
            <person name="Issotta F."/>
            <person name="Gallardo Y."/>
            <person name="Ulloa R."/>
            <person name="Giaveno A."/>
            <person name="Degli Esposti M."/>
            <person name="Johnson D.B."/>
            <person name="Quatrini R."/>
        </authorList>
    </citation>
    <scope>NUCLEOTIDE SEQUENCE [LARGE SCALE GENOMIC DNA]</scope>
    <source>
        <strain evidence="1 2">GG1-14</strain>
    </source>
</reference>
<protein>
    <submittedName>
        <fullName evidence="1">Uncharacterized protein</fullName>
    </submittedName>
</protein>
<name>A0ACD5HBF8_9PROT</name>
<evidence type="ECO:0000313" key="1">
    <source>
        <dbReference type="EMBL" id="XRI72265.1"/>
    </source>
</evidence>
<keyword evidence="2" id="KW-1185">Reference proteome</keyword>
<accession>A0ACD5HBF8</accession>
<organism evidence="1 2">
    <name type="scientific">Acidithiobacillus montserratensis</name>
    <dbReference type="NCBI Taxonomy" id="2729135"/>
    <lineage>
        <taxon>Bacteria</taxon>
        <taxon>Pseudomonadati</taxon>
        <taxon>Pseudomonadota</taxon>
        <taxon>Acidithiobacillia</taxon>
        <taxon>Acidithiobacillales</taxon>
        <taxon>Acidithiobacillaceae</taxon>
        <taxon>Acidithiobacillus</taxon>
    </lineage>
</organism>
<dbReference type="Proteomes" id="UP001195965">
    <property type="component" value="Chromosome"/>
</dbReference>
<proteinExistence type="predicted"/>
<evidence type="ECO:0000313" key="2">
    <source>
        <dbReference type="Proteomes" id="UP001195965"/>
    </source>
</evidence>
<sequence length="282" mass="29664">MRTNNDVKTKIFYWAYLLPLICLILLQIGSAATAVLGEPVCTWLPASGQIALVVAEMISLLLMEVVILLSTTAYGLAWVHRVRGLAWCGNWANALAKIDAADSAPVQVLSNRIEAVTASARAHMQAWHGRPAYREIGAIGNLTKAKAKSAAAVGRQSGRQHGGSGSRPKVSAGKTSSDDDGGGDPPRPRTVPSCSAGGNRVSIPITETPQLYTAAQAAAKVACHVGTIRNLASSGKIPKPIQTLVGPRYTDEHIRTILAGKTASKRPRGRPRIVPLGDGGES</sequence>